<proteinExistence type="inferred from homology"/>
<dbReference type="EnsemblFungi" id="PTTG_03750-t43_1">
    <property type="protein sequence ID" value="PTTG_03750-t43_1-p1"/>
    <property type="gene ID" value="PTTG_03750"/>
</dbReference>
<dbReference type="InterPro" id="IPR001563">
    <property type="entry name" value="Peptidase_S10"/>
</dbReference>
<reference evidence="7" key="4">
    <citation type="submission" date="2025-05" db="UniProtKB">
        <authorList>
            <consortium name="EnsemblFungi"/>
        </authorList>
    </citation>
    <scope>IDENTIFICATION</scope>
    <source>
        <strain evidence="7">isolate 1-1 / race 1 (BBBD)</strain>
    </source>
</reference>
<dbReference type="PANTHER" id="PTHR11802:SF479">
    <property type="entry name" value="CARBOXYPEPTIDASE"/>
    <property type="match status" value="1"/>
</dbReference>
<reference evidence="7 8" key="3">
    <citation type="journal article" date="2017" name="G3 (Bethesda)">
        <title>Comparative analysis highlights variable genome content of wheat rusts and divergence of the mating loci.</title>
        <authorList>
            <person name="Cuomo C.A."/>
            <person name="Bakkeren G."/>
            <person name="Khalil H.B."/>
            <person name="Panwar V."/>
            <person name="Joly D."/>
            <person name="Linning R."/>
            <person name="Sakthikumar S."/>
            <person name="Song X."/>
            <person name="Adiconis X."/>
            <person name="Fan L."/>
            <person name="Goldberg J.M."/>
            <person name="Levin J.Z."/>
            <person name="Young S."/>
            <person name="Zeng Q."/>
            <person name="Anikster Y."/>
            <person name="Bruce M."/>
            <person name="Wang M."/>
            <person name="Yin C."/>
            <person name="McCallum B."/>
            <person name="Szabo L.J."/>
            <person name="Hulbert S."/>
            <person name="Chen X."/>
            <person name="Fellers J.P."/>
        </authorList>
    </citation>
    <scope>NUCLEOTIDE SEQUENCE</scope>
    <source>
        <strain evidence="7">isolate 1-1 / race 1 (BBBD)</strain>
        <strain evidence="8">Isolate 1-1 / race 1 (BBBD)</strain>
    </source>
</reference>
<dbReference type="AlphaFoldDB" id="A0A180GGF2"/>
<organism evidence="6">
    <name type="scientific">Puccinia triticina (isolate 1-1 / race 1 (BBBD))</name>
    <name type="common">Brown leaf rust fungus</name>
    <dbReference type="NCBI Taxonomy" id="630390"/>
    <lineage>
        <taxon>Eukaryota</taxon>
        <taxon>Fungi</taxon>
        <taxon>Dikarya</taxon>
        <taxon>Basidiomycota</taxon>
        <taxon>Pucciniomycotina</taxon>
        <taxon>Pucciniomycetes</taxon>
        <taxon>Pucciniales</taxon>
        <taxon>Pucciniaceae</taxon>
        <taxon>Puccinia</taxon>
    </lineage>
</organism>
<evidence type="ECO:0000313" key="8">
    <source>
        <dbReference type="Proteomes" id="UP000005240"/>
    </source>
</evidence>
<keyword evidence="4" id="KW-0378">Hydrolase</keyword>
<evidence type="ECO:0000256" key="1">
    <source>
        <dbReference type="ARBA" id="ARBA00009431"/>
    </source>
</evidence>
<dbReference type="GO" id="GO:0006508">
    <property type="term" value="P:proteolysis"/>
    <property type="evidence" value="ECO:0007669"/>
    <property type="project" value="UniProtKB-KW"/>
</dbReference>
<dbReference type="EMBL" id="ADAS02000075">
    <property type="protein sequence ID" value="OAV91770.1"/>
    <property type="molecule type" value="Genomic_DNA"/>
</dbReference>
<dbReference type="Gene3D" id="3.40.50.1820">
    <property type="entry name" value="alpha/beta hydrolase"/>
    <property type="match status" value="1"/>
</dbReference>
<keyword evidence="5" id="KW-0325">Glycoprotein</keyword>
<accession>A0A180GGF2</accession>
<keyword evidence="3" id="KW-0645">Protease</keyword>
<name>A0A180GGF2_PUCT1</name>
<dbReference type="SUPFAM" id="SSF53474">
    <property type="entry name" value="alpha/beta-Hydrolases"/>
    <property type="match status" value="1"/>
</dbReference>
<dbReference type="PRINTS" id="PR00724">
    <property type="entry name" value="CRBOXYPTASEC"/>
</dbReference>
<dbReference type="STRING" id="630390.A0A180GGF2"/>
<evidence type="ECO:0000256" key="3">
    <source>
        <dbReference type="ARBA" id="ARBA00022670"/>
    </source>
</evidence>
<reference evidence="6" key="2">
    <citation type="submission" date="2016-05" db="EMBL/GenBank/DDBJ databases">
        <title>Comparative analysis highlights variable genome content of wheat rusts and divergence of the mating loci.</title>
        <authorList>
            <person name="Cuomo C.A."/>
            <person name="Bakkeren G."/>
            <person name="Szabo L."/>
            <person name="Khalil H."/>
            <person name="Joly D."/>
            <person name="Goldberg J."/>
            <person name="Young S."/>
            <person name="Zeng Q."/>
            <person name="Fellers J."/>
        </authorList>
    </citation>
    <scope>NUCLEOTIDE SEQUENCE [LARGE SCALE GENOMIC DNA]</scope>
    <source>
        <strain evidence="6">1-1 BBBD Race 1</strain>
    </source>
</reference>
<reference evidence="6" key="1">
    <citation type="submission" date="2009-11" db="EMBL/GenBank/DDBJ databases">
        <authorList>
            <consortium name="The Broad Institute Genome Sequencing Platform"/>
            <person name="Ward D."/>
            <person name="Feldgarden M."/>
            <person name="Earl A."/>
            <person name="Young S.K."/>
            <person name="Zeng Q."/>
            <person name="Koehrsen M."/>
            <person name="Alvarado L."/>
            <person name="Berlin A."/>
            <person name="Bochicchio J."/>
            <person name="Borenstein D."/>
            <person name="Chapman S.B."/>
            <person name="Chen Z."/>
            <person name="Engels R."/>
            <person name="Freedman E."/>
            <person name="Gellesch M."/>
            <person name="Goldberg J."/>
            <person name="Griggs A."/>
            <person name="Gujja S."/>
            <person name="Heilman E."/>
            <person name="Heiman D."/>
            <person name="Hepburn T."/>
            <person name="Howarth C."/>
            <person name="Jen D."/>
            <person name="Larson L."/>
            <person name="Lewis B."/>
            <person name="Mehta T."/>
            <person name="Park D."/>
            <person name="Pearson M."/>
            <person name="Roberts A."/>
            <person name="Saif S."/>
            <person name="Shea T."/>
            <person name="Shenoy N."/>
            <person name="Sisk P."/>
            <person name="Stolte C."/>
            <person name="Sykes S."/>
            <person name="Thomson T."/>
            <person name="Walk T."/>
            <person name="White J."/>
            <person name="Yandava C."/>
            <person name="Izard J."/>
            <person name="Baranova O.V."/>
            <person name="Blanton J.M."/>
            <person name="Tanner A.C."/>
            <person name="Dewhirst F.E."/>
            <person name="Haas B."/>
            <person name="Nusbaum C."/>
            <person name="Birren B."/>
        </authorList>
    </citation>
    <scope>NUCLEOTIDE SEQUENCE [LARGE SCALE GENOMIC DNA]</scope>
    <source>
        <strain evidence="6">1-1 BBBD Race 1</strain>
    </source>
</reference>
<keyword evidence="2" id="KW-0121">Carboxypeptidase</keyword>
<protein>
    <recommendedName>
        <fullName evidence="9">Carboxypeptidase</fullName>
    </recommendedName>
</protein>
<dbReference type="InterPro" id="IPR029058">
    <property type="entry name" value="AB_hydrolase_fold"/>
</dbReference>
<evidence type="ECO:0000313" key="6">
    <source>
        <dbReference type="EMBL" id="OAV91770.1"/>
    </source>
</evidence>
<evidence type="ECO:0000256" key="4">
    <source>
        <dbReference type="ARBA" id="ARBA00022801"/>
    </source>
</evidence>
<evidence type="ECO:0000256" key="2">
    <source>
        <dbReference type="ARBA" id="ARBA00022645"/>
    </source>
</evidence>
<keyword evidence="8" id="KW-1185">Reference proteome</keyword>
<dbReference type="Pfam" id="PF00450">
    <property type="entry name" value="Peptidase_S10"/>
    <property type="match status" value="1"/>
</dbReference>
<dbReference type="Proteomes" id="UP000005240">
    <property type="component" value="Unassembled WGS sequence"/>
</dbReference>
<dbReference type="VEuPathDB" id="FungiDB:PTTG_03750"/>
<evidence type="ECO:0000313" key="7">
    <source>
        <dbReference type="EnsemblFungi" id="PTTG_03750-t43_1-p1"/>
    </source>
</evidence>
<dbReference type="OrthoDB" id="443318at2759"/>
<evidence type="ECO:0008006" key="9">
    <source>
        <dbReference type="Google" id="ProtNLM"/>
    </source>
</evidence>
<evidence type="ECO:0000256" key="5">
    <source>
        <dbReference type="ARBA" id="ARBA00023180"/>
    </source>
</evidence>
<dbReference type="GO" id="GO:0004185">
    <property type="term" value="F:serine-type carboxypeptidase activity"/>
    <property type="evidence" value="ECO:0007669"/>
    <property type="project" value="InterPro"/>
</dbReference>
<comment type="similarity">
    <text evidence="1">Belongs to the peptidase S10 family.</text>
</comment>
<dbReference type="PANTHER" id="PTHR11802">
    <property type="entry name" value="SERINE PROTEASE FAMILY S10 SERINE CARBOXYPEPTIDASE"/>
    <property type="match status" value="1"/>
</dbReference>
<gene>
    <name evidence="6" type="ORF">PTTG_03750</name>
</gene>
<sequence length="504" mass="55318">MCAHDPKMTFNCRWYLIIYRALVGTSRSPNHHCLSPSRVVLIVQLRAATPPGTKPSTPSGSGHLVFKSPLARQYAVPERLPTVPFPIQPSYAGRLDASPTPKQASKIFFWFVPADDARGSNDLTIWINGDDCSGLIGAFNGNGPITMRGKTAVKNPNSWTRSSSMLYLDAPLNAGYSTGPVKQKGSADIGTLVFHFLVSFLKVFPEMKGKNLYLAGQAYSGTYVSYAADKIYAQQSMLALKLQGTLLVNAFISTAELQQHIPAASYVTKNNDVFQFDPKMLKDLQATDNACGLTEYLTQNLKYPPRGALPPVTKAIDPKQAPLFRDKCLIYYDMYHGTFEDFNLWNIHAKRGTSDPNYTKFTYPGQPEFQKAFHVDGARRWHSCSNMDSVFPNGDASPPATSKVLPNVIERSKRTVIAHGSLDGSLPVDGIKLAIQGMTWGGKQGFQTPINSNFLVSGKPSGKFHTERGLTFVEVTQSGSMMPQDQGEAALALLEFLLGHRPTP</sequence>